<name>A0A7G9Y4P9_9EURY</name>
<dbReference type="EMBL" id="MT630651">
    <property type="protein sequence ID" value="QNO41569.1"/>
    <property type="molecule type" value="Genomic_DNA"/>
</dbReference>
<evidence type="ECO:0000313" key="8">
    <source>
        <dbReference type="EMBL" id="QNO43522.1"/>
    </source>
</evidence>
<evidence type="ECO:0000313" key="6">
    <source>
        <dbReference type="EMBL" id="QNO42983.1"/>
    </source>
</evidence>
<accession>A0A7G9Y4P9</accession>
<dbReference type="Gene3D" id="3.40.50.450">
    <property type="match status" value="1"/>
</dbReference>
<dbReference type="EMBL" id="MT631127">
    <property type="protein sequence ID" value="QNO45504.1"/>
    <property type="molecule type" value="Genomic_DNA"/>
</dbReference>
<dbReference type="SUPFAM" id="SSF102405">
    <property type="entry name" value="MCP/YpsA-like"/>
    <property type="match status" value="1"/>
</dbReference>
<dbReference type="EMBL" id="MT630785">
    <property type="protein sequence ID" value="QNO42983.1"/>
    <property type="molecule type" value="Genomic_DNA"/>
</dbReference>
<dbReference type="PANTHER" id="PTHR38440:SF1">
    <property type="entry name" value="UPF0398 PROTEIN SPR0331"/>
    <property type="match status" value="1"/>
</dbReference>
<sequence>MRAMITGHRPGKLGGYAMDSAAVRHIEQEARRIIAALNPLEDVLVCGMAQGVDQLFAEIAFELGIPVHAYVPFYGQESRWPDHAKRMYRSMIHQCESVFFCADRPSKDAFLLRNAVMVKNADVAVAVWNGSPGGTAHAIDLIHIRGLPLTMIDV</sequence>
<dbReference type="InterPro" id="IPR010697">
    <property type="entry name" value="YspA"/>
</dbReference>
<dbReference type="EMBL" id="MT630742">
    <property type="protein sequence ID" value="QNO42489.1"/>
    <property type="molecule type" value="Genomic_DNA"/>
</dbReference>
<dbReference type="EMBL" id="MT630793">
    <property type="protein sequence ID" value="QNO43150.1"/>
    <property type="molecule type" value="Genomic_DNA"/>
</dbReference>
<dbReference type="EMBL" id="MT630708">
    <property type="protein sequence ID" value="QNO42123.1"/>
    <property type="molecule type" value="Genomic_DNA"/>
</dbReference>
<reference evidence="6" key="1">
    <citation type="submission" date="2020-06" db="EMBL/GenBank/DDBJ databases">
        <title>Unique genomic features of the anaerobic methanotrophic archaea.</title>
        <authorList>
            <person name="Chadwick G.L."/>
            <person name="Skennerton C.T."/>
            <person name="Laso-Perez R."/>
            <person name="Leu A.O."/>
            <person name="Speth D.R."/>
            <person name="Yu H."/>
            <person name="Morgan-Lang C."/>
            <person name="Hatzenpichler R."/>
            <person name="Goudeau D."/>
            <person name="Malmstrom R."/>
            <person name="Brazelton W.J."/>
            <person name="Woyke T."/>
            <person name="Hallam S.J."/>
            <person name="Tyson G.W."/>
            <person name="Wegener G."/>
            <person name="Boetius A."/>
            <person name="Orphan V."/>
        </authorList>
    </citation>
    <scope>NUCLEOTIDE SEQUENCE</scope>
</reference>
<gene>
    <name evidence="6" type="ORF">ABGNOHFO_00002</name>
    <name evidence="3" type="ORF">CCKMDOMK_00010</name>
    <name evidence="7" type="ORF">CIHDLBAA_00002</name>
    <name evidence="9" type="ORF">FIICPACM_00006</name>
    <name evidence="1" type="ORF">HEBJAHIM_00010</name>
    <name evidence="2" type="ORF">INBEEEIC_00025</name>
    <name evidence="4" type="ORF">LBOOMNCC_00042</name>
    <name evidence="5" type="ORF">MMDHCPHC_00010</name>
    <name evidence="8" type="ORF">NFCMFEAA_00002</name>
</gene>
<dbReference type="AlphaFoldDB" id="A0A7G9Y4P9"/>
<evidence type="ECO:0000313" key="1">
    <source>
        <dbReference type="EMBL" id="QNO41569.1"/>
    </source>
</evidence>
<evidence type="ECO:0000313" key="9">
    <source>
        <dbReference type="EMBL" id="QNO45504.1"/>
    </source>
</evidence>
<evidence type="ECO:0008006" key="10">
    <source>
        <dbReference type="Google" id="ProtNLM"/>
    </source>
</evidence>
<dbReference type="Pfam" id="PF06908">
    <property type="entry name" value="YpsA"/>
    <property type="match status" value="1"/>
</dbReference>
<evidence type="ECO:0000313" key="2">
    <source>
        <dbReference type="EMBL" id="QNO42123.1"/>
    </source>
</evidence>
<dbReference type="EMBL" id="MT630726">
    <property type="protein sequence ID" value="QNO42281.1"/>
    <property type="molecule type" value="Genomic_DNA"/>
</dbReference>
<evidence type="ECO:0000313" key="7">
    <source>
        <dbReference type="EMBL" id="QNO43150.1"/>
    </source>
</evidence>
<organism evidence="6">
    <name type="scientific">Candidatus Methanogaster sp. ANME-2c ERB4</name>
    <dbReference type="NCBI Taxonomy" id="2759911"/>
    <lineage>
        <taxon>Archaea</taxon>
        <taxon>Methanobacteriati</taxon>
        <taxon>Methanobacteriota</taxon>
        <taxon>Stenosarchaea group</taxon>
        <taxon>Methanomicrobia</taxon>
        <taxon>Methanosarcinales</taxon>
        <taxon>ANME-2 cluster</taxon>
        <taxon>Candidatus Methanogasteraceae</taxon>
        <taxon>Candidatus Methanogaster</taxon>
    </lineage>
</organism>
<protein>
    <recommendedName>
        <fullName evidence="10">DUF1273 family protein</fullName>
    </recommendedName>
</protein>
<evidence type="ECO:0000313" key="3">
    <source>
        <dbReference type="EMBL" id="QNO42281.1"/>
    </source>
</evidence>
<proteinExistence type="predicted"/>
<dbReference type="EMBL" id="MT630750">
    <property type="protein sequence ID" value="QNO42574.1"/>
    <property type="molecule type" value="Genomic_DNA"/>
</dbReference>
<evidence type="ECO:0000313" key="5">
    <source>
        <dbReference type="EMBL" id="QNO42574.1"/>
    </source>
</evidence>
<dbReference type="EMBL" id="MT630844">
    <property type="protein sequence ID" value="QNO43522.1"/>
    <property type="molecule type" value="Genomic_DNA"/>
</dbReference>
<evidence type="ECO:0000313" key="4">
    <source>
        <dbReference type="EMBL" id="QNO42489.1"/>
    </source>
</evidence>
<dbReference type="PANTHER" id="PTHR38440">
    <property type="entry name" value="UPF0398 PROTEIN YPSA"/>
    <property type="match status" value="1"/>
</dbReference>